<organism evidence="1 2">
    <name type="scientific">Nephila pilipes</name>
    <name type="common">Giant wood spider</name>
    <name type="synonym">Nephila maculata</name>
    <dbReference type="NCBI Taxonomy" id="299642"/>
    <lineage>
        <taxon>Eukaryota</taxon>
        <taxon>Metazoa</taxon>
        <taxon>Ecdysozoa</taxon>
        <taxon>Arthropoda</taxon>
        <taxon>Chelicerata</taxon>
        <taxon>Arachnida</taxon>
        <taxon>Araneae</taxon>
        <taxon>Araneomorphae</taxon>
        <taxon>Entelegynae</taxon>
        <taxon>Araneoidea</taxon>
        <taxon>Nephilidae</taxon>
        <taxon>Nephila</taxon>
    </lineage>
</organism>
<reference evidence="1" key="1">
    <citation type="submission" date="2020-08" db="EMBL/GenBank/DDBJ databases">
        <title>Multicomponent nature underlies the extraordinary mechanical properties of spider dragline silk.</title>
        <authorList>
            <person name="Kono N."/>
            <person name="Nakamura H."/>
            <person name="Mori M."/>
            <person name="Yoshida Y."/>
            <person name="Ohtoshi R."/>
            <person name="Malay A.D."/>
            <person name="Moran D.A.P."/>
            <person name="Tomita M."/>
            <person name="Numata K."/>
            <person name="Arakawa K."/>
        </authorList>
    </citation>
    <scope>NUCLEOTIDE SEQUENCE</scope>
</reference>
<evidence type="ECO:0000313" key="1">
    <source>
        <dbReference type="EMBL" id="GFT43785.1"/>
    </source>
</evidence>
<dbReference type="OrthoDB" id="6434791at2759"/>
<name>A0A8X6P2J1_NEPPI</name>
<comment type="caution">
    <text evidence="1">The sequence shown here is derived from an EMBL/GenBank/DDBJ whole genome shotgun (WGS) entry which is preliminary data.</text>
</comment>
<dbReference type="AlphaFoldDB" id="A0A8X6P2J1"/>
<dbReference type="EMBL" id="BMAW01064180">
    <property type="protein sequence ID" value="GFT43785.1"/>
    <property type="molecule type" value="Genomic_DNA"/>
</dbReference>
<keyword evidence="2" id="KW-1185">Reference proteome</keyword>
<gene>
    <name evidence="1" type="ORF">NPIL_642431</name>
</gene>
<evidence type="ECO:0000313" key="2">
    <source>
        <dbReference type="Proteomes" id="UP000887013"/>
    </source>
</evidence>
<accession>A0A8X6P2J1</accession>
<protein>
    <submittedName>
        <fullName evidence="1">Uncharacterized protein</fullName>
    </submittedName>
</protein>
<proteinExistence type="predicted"/>
<dbReference type="Proteomes" id="UP000887013">
    <property type="component" value="Unassembled WGS sequence"/>
</dbReference>
<sequence>MTRDMRKALWTVYFHLHSNDKEALHEFCPEGPNYWYKYQKNVLECCEGALKFKNKLLMVVMDSIKPIFNDLSQLKLLHKYLEGKTQNNKSIDMEIMPENIGL</sequence>